<sequence length="182" mass="19617">MGHAAAANIVVVAVVAAMLLAAAHTADAAISCGQVNSALGPCLTYARGGAGPSAVCCSGVKRLAAATQTTADRRAACNCLKIYEAPIRPELVYRRTARRRYSDTQDTASIRVSQEYHDFRFKKKENKLDTHCGDGRIRAGHGKDVASLKPNKKPMSLIGRGTAGARRRRRLESPYLPRRRLG</sequence>
<dbReference type="Gramene" id="TraesRN4B0100294700.1">
    <property type="protein sequence ID" value="TraesRN4B0100294700.1"/>
    <property type="gene ID" value="TraesRN4B0100294700"/>
</dbReference>
<dbReference type="Gramene" id="TraesCAD_scaffold_031045_01G000100.1">
    <property type="protein sequence ID" value="TraesCAD_scaffold_031045_01G000100.1"/>
    <property type="gene ID" value="TraesCAD_scaffold_031045_01G000100"/>
</dbReference>
<dbReference type="InterPro" id="IPR000528">
    <property type="entry name" value="Plant_nsLTP"/>
</dbReference>
<reference evidence="5" key="1">
    <citation type="submission" date="2018-08" db="EMBL/GenBank/DDBJ databases">
        <authorList>
            <person name="Rossello M."/>
        </authorList>
    </citation>
    <scope>NUCLEOTIDE SEQUENCE [LARGE SCALE GENOMIC DNA]</scope>
    <source>
        <strain evidence="5">cv. Chinese Spring</strain>
    </source>
</reference>
<dbReference type="AlphaFoldDB" id="A0A3B6IP00"/>
<keyword evidence="1" id="KW-0813">Transport</keyword>
<reference evidence="5" key="2">
    <citation type="submission" date="2018-10" db="UniProtKB">
        <authorList>
            <consortium name="EnsemblPlants"/>
        </authorList>
    </citation>
    <scope>IDENTIFICATION</scope>
</reference>
<dbReference type="Gramene" id="TraesKAR4B01G0093670.1">
    <property type="protein sequence ID" value="cds.TraesKAR4B01G0093670.1"/>
    <property type="gene ID" value="TraesKAR4B01G0093670"/>
</dbReference>
<dbReference type="EnsemblPlants" id="TraesCS4B02G121000.1">
    <property type="protein sequence ID" value="TraesCS4B02G121000.1.cds1"/>
    <property type="gene ID" value="TraesCS4B02G121000"/>
</dbReference>
<keyword evidence="1" id="KW-0446">Lipid-binding</keyword>
<organism evidence="5">
    <name type="scientific">Triticum aestivum</name>
    <name type="common">Wheat</name>
    <dbReference type="NCBI Taxonomy" id="4565"/>
    <lineage>
        <taxon>Eukaryota</taxon>
        <taxon>Viridiplantae</taxon>
        <taxon>Streptophyta</taxon>
        <taxon>Embryophyta</taxon>
        <taxon>Tracheophyta</taxon>
        <taxon>Spermatophyta</taxon>
        <taxon>Magnoliopsida</taxon>
        <taxon>Liliopsida</taxon>
        <taxon>Poales</taxon>
        <taxon>Poaceae</taxon>
        <taxon>BOP clade</taxon>
        <taxon>Pooideae</taxon>
        <taxon>Triticodae</taxon>
        <taxon>Triticeae</taxon>
        <taxon>Triticinae</taxon>
        <taxon>Triticum</taxon>
    </lineage>
</organism>
<dbReference type="Gramene" id="TraesCS4B03G0279100.1">
    <property type="protein sequence ID" value="TraesCS4B03G0279100.1.CDS1"/>
    <property type="gene ID" value="TraesCS4B03G0279100"/>
</dbReference>
<dbReference type="GO" id="GO:0006869">
    <property type="term" value="P:lipid transport"/>
    <property type="evidence" value="ECO:0007669"/>
    <property type="project" value="InterPro"/>
</dbReference>
<dbReference type="SUPFAM" id="SSF47699">
    <property type="entry name" value="Bifunctional inhibitor/lipid-transfer protein/seed storage 2S albumin"/>
    <property type="match status" value="1"/>
</dbReference>
<comment type="function">
    <text evidence="1">Plant non-specific lipid-transfer proteins transfer phospholipids as well as galactolipids across membranes. May play a role in wax or cutin deposition in the cell walls of expanding epidermal cells and certain secretory tissues.</text>
</comment>
<comment type="similarity">
    <text evidence="1">Belongs to the plant LTP family.</text>
</comment>
<dbReference type="PANTHER" id="PTHR33076">
    <property type="entry name" value="NON-SPECIFIC LIPID-TRANSFER PROTEIN 2-RELATED"/>
    <property type="match status" value="1"/>
</dbReference>
<proteinExistence type="inferred from homology"/>
<dbReference type="Gene3D" id="1.10.110.10">
    <property type="entry name" value="Plant lipid-transfer and hydrophobic proteins"/>
    <property type="match status" value="1"/>
</dbReference>
<dbReference type="CDD" id="cd01960">
    <property type="entry name" value="nsLTP1"/>
    <property type="match status" value="1"/>
</dbReference>
<evidence type="ECO:0000313" key="5">
    <source>
        <dbReference type="EnsemblPlants" id="TraesCS4B02G121000.1.cds1"/>
    </source>
</evidence>
<protein>
    <recommendedName>
        <fullName evidence="1">Non-specific lipid-transfer protein</fullName>
    </recommendedName>
</protein>
<dbReference type="InterPro" id="IPR016140">
    <property type="entry name" value="Bifunc_inhib/LTP/seed_store"/>
</dbReference>
<dbReference type="PaxDb" id="4565-Traes_4BS_477D1332A.1"/>
<dbReference type="SMR" id="A0A3B6IP00"/>
<dbReference type="Gramene" id="TraesROB_scaffold_007068_01G000200.1">
    <property type="protein sequence ID" value="TraesROB_scaffold_007068_01G000200.1"/>
    <property type="gene ID" value="TraesROB_scaffold_007068_01G000200"/>
</dbReference>
<feature type="region of interest" description="Disordered" evidence="2">
    <location>
        <begin position="140"/>
        <end position="182"/>
    </location>
</feature>
<feature type="chain" id="PRO_5043175716" description="Non-specific lipid-transfer protein" evidence="3">
    <location>
        <begin position="29"/>
        <end position="182"/>
    </location>
</feature>
<dbReference type="Pfam" id="PF00234">
    <property type="entry name" value="Tryp_alpha_amyl"/>
    <property type="match status" value="1"/>
</dbReference>
<dbReference type="GO" id="GO:0008289">
    <property type="term" value="F:lipid binding"/>
    <property type="evidence" value="ECO:0007669"/>
    <property type="project" value="UniProtKB-KW"/>
</dbReference>
<accession>A0A3B6IP00</accession>
<dbReference type="Gramene" id="TraesCLE_scaffold_022596_01G000100.1">
    <property type="protein sequence ID" value="TraesCLE_scaffold_022596_01G000100.1"/>
    <property type="gene ID" value="TraesCLE_scaffold_022596_01G000100"/>
</dbReference>
<feature type="domain" description="Bifunctional inhibitor/plant lipid transfer protein/seed storage helical" evidence="4">
    <location>
        <begin position="32"/>
        <end position="132"/>
    </location>
</feature>
<dbReference type="PRINTS" id="PR00382">
    <property type="entry name" value="LIPIDTRNSFER"/>
</dbReference>
<evidence type="ECO:0000256" key="1">
    <source>
        <dbReference type="RuleBase" id="RU000628"/>
    </source>
</evidence>
<feature type="signal peptide" evidence="3">
    <location>
        <begin position="1"/>
        <end position="28"/>
    </location>
</feature>
<keyword evidence="6" id="KW-1185">Reference proteome</keyword>
<keyword evidence="3" id="KW-0732">Signal</keyword>
<evidence type="ECO:0000256" key="3">
    <source>
        <dbReference type="SAM" id="SignalP"/>
    </source>
</evidence>
<dbReference type="InterPro" id="IPR036312">
    <property type="entry name" value="Bifun_inhib/LTP/seed_sf"/>
</dbReference>
<evidence type="ECO:0000259" key="4">
    <source>
        <dbReference type="SMART" id="SM00499"/>
    </source>
</evidence>
<dbReference type="Gramene" id="TraesWEE_scaffold_029038_01G000100.1">
    <property type="protein sequence ID" value="TraesWEE_scaffold_029038_01G000100.1"/>
    <property type="gene ID" value="TraesWEE_scaffold_029038_01G000100"/>
</dbReference>
<evidence type="ECO:0000256" key="2">
    <source>
        <dbReference type="SAM" id="MobiDB-lite"/>
    </source>
</evidence>
<dbReference type="Gramene" id="TraesCS4B02G121000.1">
    <property type="protein sequence ID" value="TraesCS4B02G121000.1.cds1"/>
    <property type="gene ID" value="TraesCS4B02G121000"/>
</dbReference>
<dbReference type="SMART" id="SM00499">
    <property type="entry name" value="AAI"/>
    <property type="match status" value="1"/>
</dbReference>
<name>A0A3B6IP00_WHEAT</name>
<evidence type="ECO:0000313" key="6">
    <source>
        <dbReference type="Proteomes" id="UP000019116"/>
    </source>
</evidence>
<dbReference type="Proteomes" id="UP000019116">
    <property type="component" value="Chromosome 4B"/>
</dbReference>